<proteinExistence type="predicted"/>
<dbReference type="InterPro" id="IPR029058">
    <property type="entry name" value="AB_hydrolase_fold"/>
</dbReference>
<evidence type="ECO:0000313" key="3">
    <source>
        <dbReference type="EMBL" id="CAD7648877.1"/>
    </source>
</evidence>
<gene>
    <name evidence="3" type="ORF">ONB1V03_LOCUS6979</name>
</gene>
<feature type="non-terminal residue" evidence="3">
    <location>
        <position position="172"/>
    </location>
</feature>
<dbReference type="AlphaFoldDB" id="A0A7R9LWZ5"/>
<keyword evidence="4" id="KW-1185">Reference proteome</keyword>
<reference evidence="3" key="1">
    <citation type="submission" date="2020-11" db="EMBL/GenBank/DDBJ databases">
        <authorList>
            <person name="Tran Van P."/>
        </authorList>
    </citation>
    <scope>NUCLEOTIDE SEQUENCE</scope>
</reference>
<dbReference type="InterPro" id="IPR002018">
    <property type="entry name" value="CarbesteraseB"/>
</dbReference>
<protein>
    <recommendedName>
        <fullName evidence="2">Carboxylesterase type B domain-containing protein</fullName>
    </recommendedName>
</protein>
<evidence type="ECO:0000313" key="4">
    <source>
        <dbReference type="Proteomes" id="UP000728032"/>
    </source>
</evidence>
<feature type="domain" description="Carboxylesterase type B" evidence="2">
    <location>
        <begin position="43"/>
        <end position="164"/>
    </location>
</feature>
<name>A0A7R9LWZ5_9ACAR</name>
<dbReference type="EMBL" id="OC918193">
    <property type="protein sequence ID" value="CAD7648877.1"/>
    <property type="molecule type" value="Genomic_DNA"/>
</dbReference>
<dbReference type="EMBL" id="CAJPVJ010003368">
    <property type="protein sequence ID" value="CAG2167472.1"/>
    <property type="molecule type" value="Genomic_DNA"/>
</dbReference>
<dbReference type="OrthoDB" id="6512235at2759"/>
<sequence length="172" mass="20575">MQNPFRHQYPSQHEYYYLEHQFNGNQFRFRYNRHQYHNILLPFRNTQPFYQNNYQNGGIEYQNDKTLVELLGDFLYIAPSDYVARLHSQGGGKVWLFAFEYEGTRSFGPIQKNAQHISKQTYGVSHMDDRFYAWITEYIRDSPAAERSLSNTYAKQFYVFTRLGQIPSGYMS</sequence>
<dbReference type="SUPFAM" id="SSF53474">
    <property type="entry name" value="alpha/beta-Hydrolases"/>
    <property type="match status" value="1"/>
</dbReference>
<evidence type="ECO:0000259" key="2">
    <source>
        <dbReference type="Pfam" id="PF00135"/>
    </source>
</evidence>
<dbReference type="Gene3D" id="3.40.50.1820">
    <property type="entry name" value="alpha/beta hydrolase"/>
    <property type="match status" value="1"/>
</dbReference>
<dbReference type="Proteomes" id="UP000728032">
    <property type="component" value="Unassembled WGS sequence"/>
</dbReference>
<organism evidence="3">
    <name type="scientific">Oppiella nova</name>
    <dbReference type="NCBI Taxonomy" id="334625"/>
    <lineage>
        <taxon>Eukaryota</taxon>
        <taxon>Metazoa</taxon>
        <taxon>Ecdysozoa</taxon>
        <taxon>Arthropoda</taxon>
        <taxon>Chelicerata</taxon>
        <taxon>Arachnida</taxon>
        <taxon>Acari</taxon>
        <taxon>Acariformes</taxon>
        <taxon>Sarcoptiformes</taxon>
        <taxon>Oribatida</taxon>
        <taxon>Brachypylina</taxon>
        <taxon>Oppioidea</taxon>
        <taxon>Oppiidae</taxon>
        <taxon>Oppiella</taxon>
    </lineage>
</organism>
<evidence type="ECO:0000256" key="1">
    <source>
        <dbReference type="ARBA" id="ARBA00023180"/>
    </source>
</evidence>
<accession>A0A7R9LWZ5</accession>
<dbReference type="Pfam" id="PF00135">
    <property type="entry name" value="COesterase"/>
    <property type="match status" value="1"/>
</dbReference>
<keyword evidence="1" id="KW-0325">Glycoprotein</keyword>